<gene>
    <name evidence="1" type="ORF">SAMN02982931_00917</name>
</gene>
<protein>
    <recommendedName>
        <fullName evidence="3">GNAT family N-acetyltransferase</fullName>
    </recommendedName>
</protein>
<organism evidence="1 2">
    <name type="scientific">Bauldia litoralis</name>
    <dbReference type="NCBI Taxonomy" id="665467"/>
    <lineage>
        <taxon>Bacteria</taxon>
        <taxon>Pseudomonadati</taxon>
        <taxon>Pseudomonadota</taxon>
        <taxon>Alphaproteobacteria</taxon>
        <taxon>Hyphomicrobiales</taxon>
        <taxon>Kaistiaceae</taxon>
        <taxon>Bauldia</taxon>
    </lineage>
</organism>
<dbReference type="Proteomes" id="UP000199071">
    <property type="component" value="Unassembled WGS sequence"/>
</dbReference>
<dbReference type="STRING" id="665467.SAMN02982931_00917"/>
<dbReference type="PANTHER" id="PTHR47017:SF1">
    <property type="entry name" value="ACYL-COA"/>
    <property type="match status" value="1"/>
</dbReference>
<dbReference type="Pfam" id="PF04339">
    <property type="entry name" value="FemAB_like"/>
    <property type="match status" value="1"/>
</dbReference>
<dbReference type="RefSeq" id="WP_090875055.1">
    <property type="nucleotide sequence ID" value="NZ_FMXQ01000002.1"/>
</dbReference>
<dbReference type="OrthoDB" id="9776898at2"/>
<keyword evidence="2" id="KW-1185">Reference proteome</keyword>
<accession>A0A1G6AVF7</accession>
<dbReference type="AlphaFoldDB" id="A0A1G6AVF7"/>
<dbReference type="EMBL" id="FMXQ01000002">
    <property type="protein sequence ID" value="SDB12381.1"/>
    <property type="molecule type" value="Genomic_DNA"/>
</dbReference>
<dbReference type="InterPro" id="IPR007434">
    <property type="entry name" value="FemAB-like"/>
</dbReference>
<sequence length="404" mass="45143">MTDSDRSEATVAVVSSLSEISRDDWDACANPAGATSAGGTVEYNPFLSHDFLWSLEESGSATGKTGWLGQHLVLADADGSPTAVLPCYLKSHSMGEYVFDGGWANAFEQAGGRYYPKLQVSVPFTPATGRRLLVRPGPDADRNRTILVHGLASLASNLGVSSAHVTFATEDEWTLLGEAGFLQRTDQQYHFFNDGYRTFDDFLSALASRKRKAIRRERREALADGIEVVHLTGKDLTEADWDTFYEFYMDTGARKWGRPYLNRMFFSLIGERMGDHILLMLAKRDGRAIAGALNFIGSDALYGRYWGAVEDHPFLHFEVCYYQAIDWAIAHGLGRVEAGAQGEHKLARGYRPTTTYSAHLIANSSFRKAIADYLRQERQQVNRDSEVLSSYLPFRHEEPREPDQ</sequence>
<dbReference type="InterPro" id="IPR016181">
    <property type="entry name" value="Acyl_CoA_acyltransferase"/>
</dbReference>
<reference evidence="1 2" key="1">
    <citation type="submission" date="2016-10" db="EMBL/GenBank/DDBJ databases">
        <authorList>
            <person name="de Groot N.N."/>
        </authorList>
    </citation>
    <scope>NUCLEOTIDE SEQUENCE [LARGE SCALE GENOMIC DNA]</scope>
    <source>
        <strain evidence="1 2">ATCC 35022</strain>
    </source>
</reference>
<name>A0A1G6AVF7_9HYPH</name>
<dbReference type="SUPFAM" id="SSF55729">
    <property type="entry name" value="Acyl-CoA N-acyltransferases (Nat)"/>
    <property type="match status" value="1"/>
</dbReference>
<proteinExistence type="predicted"/>
<evidence type="ECO:0008006" key="3">
    <source>
        <dbReference type="Google" id="ProtNLM"/>
    </source>
</evidence>
<dbReference type="Gene3D" id="3.40.630.30">
    <property type="match status" value="1"/>
</dbReference>
<evidence type="ECO:0000313" key="2">
    <source>
        <dbReference type="Proteomes" id="UP000199071"/>
    </source>
</evidence>
<evidence type="ECO:0000313" key="1">
    <source>
        <dbReference type="EMBL" id="SDB12381.1"/>
    </source>
</evidence>
<dbReference type="PANTHER" id="PTHR47017">
    <property type="entry name" value="ACYL-COA"/>
    <property type="match status" value="1"/>
</dbReference>